<dbReference type="PANTHER" id="PTHR34976:SF1">
    <property type="entry name" value="TOXIN BC_0920"/>
    <property type="match status" value="1"/>
</dbReference>
<accession>A0A7H8V796</accession>
<dbReference type="PROSITE" id="PS51756">
    <property type="entry name" value="LXG"/>
    <property type="match status" value="1"/>
</dbReference>
<feature type="domain" description="LXG" evidence="3">
    <location>
        <begin position="1"/>
        <end position="221"/>
    </location>
</feature>
<dbReference type="InterPro" id="IPR051768">
    <property type="entry name" value="Bact_secretion_toxin"/>
</dbReference>
<dbReference type="InterPro" id="IPR006829">
    <property type="entry name" value="LXG_dom"/>
</dbReference>
<protein>
    <recommendedName>
        <fullName evidence="3">LXG domain-containing protein</fullName>
    </recommendedName>
</protein>
<dbReference type="PANTHER" id="PTHR34976">
    <property type="entry name" value="RIBONUCLEASE YQCG-RELATED"/>
    <property type="match status" value="1"/>
</dbReference>
<evidence type="ECO:0000313" key="5">
    <source>
        <dbReference type="Proteomes" id="UP000509410"/>
    </source>
</evidence>
<dbReference type="AlphaFoldDB" id="A0A7H8V796"/>
<dbReference type="EMBL" id="CP040556">
    <property type="protein sequence ID" value="QLB52152.1"/>
    <property type="molecule type" value="Genomic_DNA"/>
</dbReference>
<gene>
    <name evidence="4" type="ORF">FFV08_05590</name>
</gene>
<evidence type="ECO:0000259" key="3">
    <source>
        <dbReference type="PROSITE" id="PS51756"/>
    </source>
</evidence>
<feature type="coiled-coil region" evidence="2">
    <location>
        <begin position="14"/>
        <end position="48"/>
    </location>
</feature>
<name>A0A7H8V796_STRSA</name>
<evidence type="ECO:0000313" key="4">
    <source>
        <dbReference type="EMBL" id="QLB52152.1"/>
    </source>
</evidence>
<evidence type="ECO:0000256" key="2">
    <source>
        <dbReference type="SAM" id="Coils"/>
    </source>
</evidence>
<comment type="similarity">
    <text evidence="1">In the N-terminal section; belongs to the LXG family.</text>
</comment>
<organism evidence="4 5">
    <name type="scientific">Streptococcus sanguinis</name>
    <dbReference type="NCBI Taxonomy" id="1305"/>
    <lineage>
        <taxon>Bacteria</taxon>
        <taxon>Bacillati</taxon>
        <taxon>Bacillota</taxon>
        <taxon>Bacilli</taxon>
        <taxon>Lactobacillales</taxon>
        <taxon>Streptococcaceae</taxon>
        <taxon>Streptococcus</taxon>
    </lineage>
</organism>
<dbReference type="Proteomes" id="UP000509410">
    <property type="component" value="Chromosome"/>
</dbReference>
<proteinExistence type="inferred from homology"/>
<evidence type="ECO:0000256" key="1">
    <source>
        <dbReference type="ARBA" id="ARBA00034117"/>
    </source>
</evidence>
<reference evidence="4 5" key="1">
    <citation type="submission" date="2019-05" db="EMBL/GenBank/DDBJ databases">
        <title>The organization of the Streptococcus sanguinis genomes.</title>
        <authorList>
            <person name="Wu C.H."/>
            <person name="Chen Y.Y.M."/>
            <person name="Wang H.Y."/>
        </authorList>
    </citation>
    <scope>NUCLEOTIDE SEQUENCE [LARGE SCALE GENOMIC DNA]</scope>
    <source>
        <strain evidence="4 5">CGMH010</strain>
    </source>
</reference>
<sequence length="549" mass="62572">MSIDMYLGDSQSQANSTQTMIQEEIRAYEELERSLTDFESSAESLKGKAYDSARNYSARVLRPLAHGGKLLSEAVGKTVKQFPEFYVVQVANESLKESDLEADIQKLDALITTTKASMLSSALVAPALVAGHQKMLDILNEARRVLQEKLQKLRAFNLSSPQIFSEIEILKNLLDIGLSQLSTGWDANKGVYVLPANLTWATKLINYKPTDLSNLQPEERKYVENLMEQYGFNQETALKILKLKKGIDTKYPDKSQEERDYLLNRALGAPNYDGFWWDNTAGNLEGDSPQEFYRKMGLTDAEAKILYYEIKKQNDFSALDPGEVVDPTADKARYAERLKLYKENHDTSGMSDSEIEAAFLKDWREQNERYANKTDFAHQSITTATHLYSGWGLARMWFWGKKDLEEVSGWRGDVTKDAEANPSMGNADYKADLDAVNITNIMKEKNVSYVAASNYYYNQLEEKADPNTDKMTRSELFLKSTDINHVKKEIFDMVPPKTVPASNKDGFRYASRTDEEKLAYIKEHYPDSYNFLRSLEERDNQLGNYAESE</sequence>
<keyword evidence="2" id="KW-0175">Coiled coil</keyword>